<comment type="caution">
    <text evidence="1">The sequence shown here is derived from an EMBL/GenBank/DDBJ whole genome shotgun (WGS) entry which is preliminary data.</text>
</comment>
<sequence>MHARHLKTQRGRGSPPPSLLVVPSFLCVCVPLDSDRLGYLPNIEITTPKYMSASARFCVFFGGSCAEFRSAHLALNFDRLSLSGGSCTEFPSTQLNNLSSFCFVEAVGHVFYTRQCCNGWEDQGGKWQLQDSQRKKGKSSILSKENDNSNRWLGKRAIQMEQAPTVNIKVIIDHWIFLVY</sequence>
<name>A0ABC8R655_9AQUA</name>
<protein>
    <submittedName>
        <fullName evidence="1">Uncharacterized protein</fullName>
    </submittedName>
</protein>
<organism evidence="1 2">
    <name type="scientific">Ilex paraguariensis</name>
    <name type="common">yerba mate</name>
    <dbReference type="NCBI Taxonomy" id="185542"/>
    <lineage>
        <taxon>Eukaryota</taxon>
        <taxon>Viridiplantae</taxon>
        <taxon>Streptophyta</taxon>
        <taxon>Embryophyta</taxon>
        <taxon>Tracheophyta</taxon>
        <taxon>Spermatophyta</taxon>
        <taxon>Magnoliopsida</taxon>
        <taxon>eudicotyledons</taxon>
        <taxon>Gunneridae</taxon>
        <taxon>Pentapetalae</taxon>
        <taxon>asterids</taxon>
        <taxon>campanulids</taxon>
        <taxon>Aquifoliales</taxon>
        <taxon>Aquifoliaceae</taxon>
        <taxon>Ilex</taxon>
    </lineage>
</organism>
<evidence type="ECO:0000313" key="2">
    <source>
        <dbReference type="Proteomes" id="UP001642360"/>
    </source>
</evidence>
<keyword evidence="2" id="KW-1185">Reference proteome</keyword>
<dbReference type="Proteomes" id="UP001642360">
    <property type="component" value="Unassembled WGS sequence"/>
</dbReference>
<dbReference type="AlphaFoldDB" id="A0ABC8R655"/>
<reference evidence="1 2" key="1">
    <citation type="submission" date="2024-02" db="EMBL/GenBank/DDBJ databases">
        <authorList>
            <person name="Vignale AGUSTIN F."/>
            <person name="Sosa J E."/>
            <person name="Modenutti C."/>
        </authorList>
    </citation>
    <scope>NUCLEOTIDE SEQUENCE [LARGE SCALE GENOMIC DNA]</scope>
</reference>
<evidence type="ECO:0000313" key="1">
    <source>
        <dbReference type="EMBL" id="CAK9139871.1"/>
    </source>
</evidence>
<dbReference type="EMBL" id="CAUOFW020000996">
    <property type="protein sequence ID" value="CAK9139871.1"/>
    <property type="molecule type" value="Genomic_DNA"/>
</dbReference>
<proteinExistence type="predicted"/>
<accession>A0ABC8R655</accession>
<gene>
    <name evidence="1" type="ORF">ILEXP_LOCUS7285</name>
</gene>